<dbReference type="InterPro" id="IPR029058">
    <property type="entry name" value="AB_hydrolase_fold"/>
</dbReference>
<accession>A0ABV9CQ33</accession>
<name>A0ABV9CQ33_9ACTN</name>
<reference evidence="2" key="1">
    <citation type="journal article" date="2019" name="Int. J. Syst. Evol. Microbiol.">
        <title>The Global Catalogue of Microorganisms (GCM) 10K type strain sequencing project: providing services to taxonomists for standard genome sequencing and annotation.</title>
        <authorList>
            <consortium name="The Broad Institute Genomics Platform"/>
            <consortium name="The Broad Institute Genome Sequencing Center for Infectious Disease"/>
            <person name="Wu L."/>
            <person name="Ma J."/>
        </authorList>
    </citation>
    <scope>NUCLEOTIDE SEQUENCE [LARGE SCALE GENOMIC DNA]</scope>
    <source>
        <strain evidence="2">CGMCC 4.7132</strain>
    </source>
</reference>
<dbReference type="Proteomes" id="UP001596004">
    <property type="component" value="Unassembled WGS sequence"/>
</dbReference>
<evidence type="ECO:0000313" key="2">
    <source>
        <dbReference type="Proteomes" id="UP001596004"/>
    </source>
</evidence>
<dbReference type="SUPFAM" id="SSF53474">
    <property type="entry name" value="alpha/beta-Hydrolases"/>
    <property type="match status" value="1"/>
</dbReference>
<keyword evidence="2" id="KW-1185">Reference proteome</keyword>
<gene>
    <name evidence="1" type="ORF">ACFO60_28010</name>
</gene>
<proteinExistence type="predicted"/>
<dbReference type="EMBL" id="JBHSFP010000024">
    <property type="protein sequence ID" value="MFC4534619.1"/>
    <property type="molecule type" value="Genomic_DNA"/>
</dbReference>
<evidence type="ECO:0008006" key="3">
    <source>
        <dbReference type="Google" id="ProtNLM"/>
    </source>
</evidence>
<dbReference type="Gene3D" id="3.40.50.1820">
    <property type="entry name" value="alpha/beta hydrolase"/>
    <property type="match status" value="1"/>
</dbReference>
<evidence type="ECO:0000313" key="1">
    <source>
        <dbReference type="EMBL" id="MFC4534619.1"/>
    </source>
</evidence>
<dbReference type="RefSeq" id="WP_380845616.1">
    <property type="nucleotide sequence ID" value="NZ_JBHSFP010000024.1"/>
</dbReference>
<comment type="caution">
    <text evidence="1">The sequence shown here is derived from an EMBL/GenBank/DDBJ whole genome shotgun (WGS) entry which is preliminary data.</text>
</comment>
<protein>
    <recommendedName>
        <fullName evidence="3">Alpha/beta hydrolase</fullName>
    </recommendedName>
</protein>
<sequence length="51" mass="5713">MVLSGRADRLFPVEFQTRVAQQRLGVTPERLPGGHLVALSRREEPADALDR</sequence>
<organism evidence="1 2">
    <name type="scientific">Sphaerisporangium dianthi</name>
    <dbReference type="NCBI Taxonomy" id="1436120"/>
    <lineage>
        <taxon>Bacteria</taxon>
        <taxon>Bacillati</taxon>
        <taxon>Actinomycetota</taxon>
        <taxon>Actinomycetes</taxon>
        <taxon>Streptosporangiales</taxon>
        <taxon>Streptosporangiaceae</taxon>
        <taxon>Sphaerisporangium</taxon>
    </lineage>
</organism>